<sequence length="74" mass="8391">MIKKAKRKKQDALCRELQQYCQQGLKLWLNGAPSSPRQIAKACATGEECGYMRDYIRDENDKITGIGFDHVSGK</sequence>
<dbReference type="Proteomes" id="UP000823935">
    <property type="component" value="Unassembled WGS sequence"/>
</dbReference>
<gene>
    <name evidence="1" type="ORF">IAB44_10515</name>
</gene>
<dbReference type="AlphaFoldDB" id="A0A9D1EU30"/>
<comment type="caution">
    <text evidence="1">The sequence shown here is derived from an EMBL/GenBank/DDBJ whole genome shotgun (WGS) entry which is preliminary data.</text>
</comment>
<reference evidence="1" key="1">
    <citation type="submission" date="2020-10" db="EMBL/GenBank/DDBJ databases">
        <authorList>
            <person name="Gilroy R."/>
        </authorList>
    </citation>
    <scope>NUCLEOTIDE SEQUENCE</scope>
    <source>
        <strain evidence="1">CHK190-19873</strain>
    </source>
</reference>
<reference evidence="1" key="2">
    <citation type="journal article" date="2021" name="PeerJ">
        <title>Extensive microbial diversity within the chicken gut microbiome revealed by metagenomics and culture.</title>
        <authorList>
            <person name="Gilroy R."/>
            <person name="Ravi A."/>
            <person name="Getino M."/>
            <person name="Pursley I."/>
            <person name="Horton D.L."/>
            <person name="Alikhan N.F."/>
            <person name="Baker D."/>
            <person name="Gharbi K."/>
            <person name="Hall N."/>
            <person name="Watson M."/>
            <person name="Adriaenssens E.M."/>
            <person name="Foster-Nyarko E."/>
            <person name="Jarju S."/>
            <person name="Secka A."/>
            <person name="Antonio M."/>
            <person name="Oren A."/>
            <person name="Chaudhuri R.R."/>
            <person name="La Ragione R."/>
            <person name="Hildebrand F."/>
            <person name="Pallen M.J."/>
        </authorList>
    </citation>
    <scope>NUCLEOTIDE SEQUENCE</scope>
    <source>
        <strain evidence="1">CHK190-19873</strain>
    </source>
</reference>
<organism evidence="1 2">
    <name type="scientific">Candidatus Limivivens intestinipullorum</name>
    <dbReference type="NCBI Taxonomy" id="2840858"/>
    <lineage>
        <taxon>Bacteria</taxon>
        <taxon>Bacillati</taxon>
        <taxon>Bacillota</taxon>
        <taxon>Clostridia</taxon>
        <taxon>Lachnospirales</taxon>
        <taxon>Lachnospiraceae</taxon>
        <taxon>Lachnospiraceae incertae sedis</taxon>
        <taxon>Candidatus Limivivens</taxon>
    </lineage>
</organism>
<evidence type="ECO:0000313" key="1">
    <source>
        <dbReference type="EMBL" id="HIS31963.1"/>
    </source>
</evidence>
<accession>A0A9D1EU30</accession>
<evidence type="ECO:0000313" key="2">
    <source>
        <dbReference type="Proteomes" id="UP000823935"/>
    </source>
</evidence>
<dbReference type="EMBL" id="DVIQ01000063">
    <property type="protein sequence ID" value="HIS31963.1"/>
    <property type="molecule type" value="Genomic_DNA"/>
</dbReference>
<protein>
    <submittedName>
        <fullName evidence="1">Uncharacterized protein</fullName>
    </submittedName>
</protein>
<proteinExistence type="predicted"/>
<name>A0A9D1EU30_9FIRM</name>